<reference evidence="1 2" key="1">
    <citation type="journal article" date="2022" name="Nat. Genet.">
        <title>Improved pea reference genome and pan-genome highlight genomic features and evolutionary characteristics.</title>
        <authorList>
            <person name="Yang T."/>
            <person name="Liu R."/>
            <person name="Luo Y."/>
            <person name="Hu S."/>
            <person name="Wang D."/>
            <person name="Wang C."/>
            <person name="Pandey M.K."/>
            <person name="Ge S."/>
            <person name="Xu Q."/>
            <person name="Li N."/>
            <person name="Li G."/>
            <person name="Huang Y."/>
            <person name="Saxena R.K."/>
            <person name="Ji Y."/>
            <person name="Li M."/>
            <person name="Yan X."/>
            <person name="He Y."/>
            <person name="Liu Y."/>
            <person name="Wang X."/>
            <person name="Xiang C."/>
            <person name="Varshney R.K."/>
            <person name="Ding H."/>
            <person name="Gao S."/>
            <person name="Zong X."/>
        </authorList>
    </citation>
    <scope>NUCLEOTIDE SEQUENCE [LARGE SCALE GENOMIC DNA]</scope>
    <source>
        <strain evidence="1 2">cv. Zhongwan 6</strain>
    </source>
</reference>
<dbReference type="OrthoDB" id="690661at2759"/>
<dbReference type="Gramene" id="Psat7g264320.1">
    <property type="protein sequence ID" value="Psat7g264320.1.cds"/>
    <property type="gene ID" value="Psat7g264320"/>
</dbReference>
<evidence type="ECO:0008006" key="3">
    <source>
        <dbReference type="Google" id="ProtNLM"/>
    </source>
</evidence>
<evidence type="ECO:0000313" key="1">
    <source>
        <dbReference type="EMBL" id="KAI5392210.1"/>
    </source>
</evidence>
<dbReference type="PANTHER" id="PTHR35463:SF11">
    <property type="entry name" value="TRANSMEMBRANE PROTEIN"/>
    <property type="match status" value="1"/>
</dbReference>
<gene>
    <name evidence="1" type="ORF">KIW84_076844</name>
</gene>
<protein>
    <recommendedName>
        <fullName evidence="3">Transmembrane protein</fullName>
    </recommendedName>
</protein>
<dbReference type="EMBL" id="JAMSHJ010000007">
    <property type="protein sequence ID" value="KAI5392210.1"/>
    <property type="molecule type" value="Genomic_DNA"/>
</dbReference>
<sequence>MLYSMDKNRGTSVVVLVLLVLGFFTFSIANANTNRASYDDEDESKKSSFWVWEKFRRAYSMYTSIFPTSVGQYLHMVKAIVNNSYAYFFPPNIDFRKGGEDQEVSEAFSKSIGRSKATLEEVAKSAAEKVKRSLSHDRKEEKEL</sequence>
<dbReference type="Gramene" id="PSAT_LOCUS28947_t1">
    <property type="protein sequence ID" value="CAL5210422.1"/>
    <property type="gene ID" value="PSAT_LOCUS28947"/>
</dbReference>
<proteinExistence type="predicted"/>
<comment type="caution">
    <text evidence="1">The sequence shown here is derived from an EMBL/GenBank/DDBJ whole genome shotgun (WGS) entry which is preliminary data.</text>
</comment>
<dbReference type="AlphaFoldDB" id="A0A9D5A412"/>
<dbReference type="PANTHER" id="PTHR35463">
    <property type="entry name" value="TRANSMEMBRANE PROTEIN"/>
    <property type="match status" value="1"/>
</dbReference>
<evidence type="ECO:0000313" key="2">
    <source>
        <dbReference type="Proteomes" id="UP001058974"/>
    </source>
</evidence>
<dbReference type="Proteomes" id="UP001058974">
    <property type="component" value="Chromosome 7"/>
</dbReference>
<accession>A0A9D5A412</accession>
<dbReference type="Gramene" id="Psat07G0684400-T1">
    <property type="protein sequence ID" value="KAI5392210.1"/>
    <property type="gene ID" value="KIW84_076844"/>
</dbReference>
<keyword evidence="2" id="KW-1185">Reference proteome</keyword>
<organism evidence="1 2">
    <name type="scientific">Pisum sativum</name>
    <name type="common">Garden pea</name>
    <name type="synonym">Lathyrus oleraceus</name>
    <dbReference type="NCBI Taxonomy" id="3888"/>
    <lineage>
        <taxon>Eukaryota</taxon>
        <taxon>Viridiplantae</taxon>
        <taxon>Streptophyta</taxon>
        <taxon>Embryophyta</taxon>
        <taxon>Tracheophyta</taxon>
        <taxon>Spermatophyta</taxon>
        <taxon>Magnoliopsida</taxon>
        <taxon>eudicotyledons</taxon>
        <taxon>Gunneridae</taxon>
        <taxon>Pentapetalae</taxon>
        <taxon>rosids</taxon>
        <taxon>fabids</taxon>
        <taxon>Fabales</taxon>
        <taxon>Fabaceae</taxon>
        <taxon>Papilionoideae</taxon>
        <taxon>50 kb inversion clade</taxon>
        <taxon>NPAAA clade</taxon>
        <taxon>Hologalegina</taxon>
        <taxon>IRL clade</taxon>
        <taxon>Fabeae</taxon>
        <taxon>Lathyrus</taxon>
    </lineage>
</organism>
<name>A0A9D5A412_PEA</name>